<accession>A0ABY5PEV6</accession>
<proteinExistence type="predicted"/>
<evidence type="ECO:0000313" key="2">
    <source>
        <dbReference type="Proteomes" id="UP001058860"/>
    </source>
</evidence>
<name>A0ABY5PEV6_9ACTN</name>
<organism evidence="1 2">
    <name type="scientific">Svornostia abyssi</name>
    <dbReference type="NCBI Taxonomy" id="2898438"/>
    <lineage>
        <taxon>Bacteria</taxon>
        <taxon>Bacillati</taxon>
        <taxon>Actinomycetota</taxon>
        <taxon>Thermoleophilia</taxon>
        <taxon>Solirubrobacterales</taxon>
        <taxon>Baekduiaceae</taxon>
        <taxon>Svornostia</taxon>
    </lineage>
</organism>
<evidence type="ECO:0000313" key="1">
    <source>
        <dbReference type="EMBL" id="UUY03025.1"/>
    </source>
</evidence>
<gene>
    <name evidence="1" type="ORF">LRS13_20465</name>
</gene>
<sequence>MTHIVLSTAGLDTGGESVPYVAGWGEKGALEAISTYARVIDETAREIEHAIAGTEHADKPHVELVTAA</sequence>
<protein>
    <submittedName>
        <fullName evidence="1">Uncharacterized protein</fullName>
    </submittedName>
</protein>
<dbReference type="Proteomes" id="UP001058860">
    <property type="component" value="Chromosome"/>
</dbReference>
<dbReference type="EMBL" id="CP088295">
    <property type="protein sequence ID" value="UUY03025.1"/>
    <property type="molecule type" value="Genomic_DNA"/>
</dbReference>
<dbReference type="RefSeq" id="WP_353863540.1">
    <property type="nucleotide sequence ID" value="NZ_CP088295.1"/>
</dbReference>
<reference evidence="2" key="1">
    <citation type="submission" date="2021-11" db="EMBL/GenBank/DDBJ databases">
        <title>Cultivation dependent microbiological survey of springs from the worlds oldest radium mine currently devoted to the extraction of radon-saturated water.</title>
        <authorList>
            <person name="Kapinusova G."/>
            <person name="Smrhova T."/>
            <person name="Strejcek M."/>
            <person name="Suman J."/>
            <person name="Jani K."/>
            <person name="Pajer P."/>
            <person name="Uhlik O."/>
        </authorList>
    </citation>
    <scope>NUCLEOTIDE SEQUENCE [LARGE SCALE GENOMIC DNA]</scope>
    <source>
        <strain evidence="2">J379</strain>
    </source>
</reference>
<keyword evidence="2" id="KW-1185">Reference proteome</keyword>